<dbReference type="Pfam" id="PF11612">
    <property type="entry name" value="T2SSJ"/>
    <property type="match status" value="1"/>
</dbReference>
<dbReference type="OrthoDB" id="9812770at2"/>
<dbReference type="AlphaFoldDB" id="A0A517PW16"/>
<keyword evidence="5" id="KW-1185">Reference proteome</keyword>
<reference evidence="4 5" key="1">
    <citation type="submission" date="2019-02" db="EMBL/GenBank/DDBJ databases">
        <title>Deep-cultivation of Planctomycetes and their phenomic and genomic characterization uncovers novel biology.</title>
        <authorList>
            <person name="Wiegand S."/>
            <person name="Jogler M."/>
            <person name="Boedeker C."/>
            <person name="Pinto D."/>
            <person name="Vollmers J."/>
            <person name="Rivas-Marin E."/>
            <person name="Kohn T."/>
            <person name="Peeters S.H."/>
            <person name="Heuer A."/>
            <person name="Rast P."/>
            <person name="Oberbeckmann S."/>
            <person name="Bunk B."/>
            <person name="Jeske O."/>
            <person name="Meyerdierks A."/>
            <person name="Storesund J.E."/>
            <person name="Kallscheuer N."/>
            <person name="Luecker S."/>
            <person name="Lage O.M."/>
            <person name="Pohl T."/>
            <person name="Merkel B.J."/>
            <person name="Hornburger P."/>
            <person name="Mueller R.-W."/>
            <person name="Bruemmer F."/>
            <person name="Labrenz M."/>
            <person name="Spormann A.M."/>
            <person name="Op den Camp H."/>
            <person name="Overmann J."/>
            <person name="Amann R."/>
            <person name="Jetten M.S.M."/>
            <person name="Mascher T."/>
            <person name="Medema M.H."/>
            <person name="Devos D.P."/>
            <person name="Kaster A.-K."/>
            <person name="Ovreas L."/>
            <person name="Rohde M."/>
            <person name="Galperin M.Y."/>
            <person name="Jogler C."/>
        </authorList>
    </citation>
    <scope>NUCLEOTIDE SEQUENCE [LARGE SCALE GENOMIC DNA]</scope>
    <source>
        <strain evidence="4 5">HG66A1</strain>
    </source>
</reference>
<evidence type="ECO:0000256" key="3">
    <source>
        <dbReference type="SAM" id="Phobius"/>
    </source>
</evidence>
<sequence length="308" mass="33311">MKRSTSHKHVHMVQLPGFTLLEVILAIGLTSLLLAAIYSALDLYWKYTTLGHRQVEQAQIARAVFQKISHDLHCVTYRLETAEAETEGTGSADSETEEAETVEIQVTSTDDAYTSGNIGVYGDSQSLVLHTSRPARQPLLLSSNSGATTAPSVRSDLLSVSYFLAVAGAGGLQGAAGDQFRNTSGGGEDVQGVARLEGDRLSMSMADQAADLEQMASQSELLAPEISSLQFQYFDGTDWLELWDSTEYGTVPQAIRVTIGFRSDLQQTSLESVNEKINGYNNTYSMVIALPLALPAVLQTTEQDTSSF</sequence>
<comment type="similarity">
    <text evidence="1">Belongs to the GSP J family.</text>
</comment>
<accession>A0A517PW16</accession>
<dbReference type="RefSeq" id="WP_145191170.1">
    <property type="nucleotide sequence ID" value="NZ_CP036266.1"/>
</dbReference>
<name>A0A517PW16_9PLAN</name>
<feature type="transmembrane region" description="Helical" evidence="3">
    <location>
        <begin position="20"/>
        <end position="41"/>
    </location>
</feature>
<dbReference type="EMBL" id="CP036266">
    <property type="protein sequence ID" value="QDT23567.1"/>
    <property type="molecule type" value="Genomic_DNA"/>
</dbReference>
<dbReference type="InterPro" id="IPR045584">
    <property type="entry name" value="Pilin-like"/>
</dbReference>
<protein>
    <recommendedName>
        <fullName evidence="2">Type II secretion system protein J</fullName>
    </recommendedName>
</protein>
<dbReference type="InterPro" id="IPR012902">
    <property type="entry name" value="N_methyl_site"/>
</dbReference>
<evidence type="ECO:0000256" key="1">
    <source>
        <dbReference type="ARBA" id="ARBA00011084"/>
    </source>
</evidence>
<dbReference type="Proteomes" id="UP000320421">
    <property type="component" value="Chromosome"/>
</dbReference>
<organism evidence="4 5">
    <name type="scientific">Gimesia chilikensis</name>
    <dbReference type="NCBI Taxonomy" id="2605989"/>
    <lineage>
        <taxon>Bacteria</taxon>
        <taxon>Pseudomonadati</taxon>
        <taxon>Planctomycetota</taxon>
        <taxon>Planctomycetia</taxon>
        <taxon>Planctomycetales</taxon>
        <taxon>Planctomycetaceae</taxon>
        <taxon>Gimesia</taxon>
    </lineage>
</organism>
<keyword evidence="3" id="KW-1133">Transmembrane helix</keyword>
<gene>
    <name evidence="4" type="ORF">HG66A1_53890</name>
</gene>
<dbReference type="InterPro" id="IPR010055">
    <property type="entry name" value="T2SS_protein-GspJ"/>
</dbReference>
<keyword evidence="3" id="KW-0472">Membrane</keyword>
<evidence type="ECO:0000313" key="5">
    <source>
        <dbReference type="Proteomes" id="UP000320421"/>
    </source>
</evidence>
<evidence type="ECO:0000256" key="2">
    <source>
        <dbReference type="ARBA" id="ARBA00021539"/>
    </source>
</evidence>
<dbReference type="SUPFAM" id="SSF54523">
    <property type="entry name" value="Pili subunits"/>
    <property type="match status" value="1"/>
</dbReference>
<proteinExistence type="inferred from homology"/>
<evidence type="ECO:0000313" key="4">
    <source>
        <dbReference type="EMBL" id="QDT23567.1"/>
    </source>
</evidence>
<dbReference type="NCBIfam" id="TIGR02532">
    <property type="entry name" value="IV_pilin_GFxxxE"/>
    <property type="match status" value="1"/>
</dbReference>
<keyword evidence="3" id="KW-0812">Transmembrane</keyword>